<dbReference type="EMBL" id="BMOD01000018">
    <property type="protein sequence ID" value="GGJ47710.1"/>
    <property type="molecule type" value="Genomic_DNA"/>
</dbReference>
<evidence type="ECO:0000256" key="1">
    <source>
        <dbReference type="ARBA" id="ARBA00023067"/>
    </source>
</evidence>
<dbReference type="Pfam" id="PF00216">
    <property type="entry name" value="Bac_DNA_binding"/>
    <property type="match status" value="1"/>
</dbReference>
<comment type="caution">
    <text evidence="4">The sequence shown here is derived from an EMBL/GenBank/DDBJ whole genome shotgun (WGS) entry which is preliminary data.</text>
</comment>
<reference evidence="5" key="1">
    <citation type="journal article" date="2019" name="Int. J. Syst. Evol. Microbiol.">
        <title>The Global Catalogue of Microorganisms (GCM) 10K type strain sequencing project: providing services to taxonomists for standard genome sequencing and annotation.</title>
        <authorList>
            <consortium name="The Broad Institute Genomics Platform"/>
            <consortium name="The Broad Institute Genome Sequencing Center for Infectious Disease"/>
            <person name="Wu L."/>
            <person name="Ma J."/>
        </authorList>
    </citation>
    <scope>NUCLEOTIDE SEQUENCE [LARGE SCALE GENOMIC DNA]</scope>
    <source>
        <strain evidence="5">JCM 14370</strain>
    </source>
</reference>
<protein>
    <recommendedName>
        <fullName evidence="6">DNA-binding protein</fullName>
    </recommendedName>
</protein>
<keyword evidence="1" id="KW-0226">DNA condensation</keyword>
<dbReference type="SUPFAM" id="SSF47729">
    <property type="entry name" value="IHF-like DNA-binding proteins"/>
    <property type="match status" value="1"/>
</dbReference>
<dbReference type="RefSeq" id="WP_189005238.1">
    <property type="nucleotide sequence ID" value="NZ_BMOD01000018.1"/>
</dbReference>
<name>A0ABQ2D7T6_9DEIO</name>
<dbReference type="InterPro" id="IPR000119">
    <property type="entry name" value="Hist_DNA-bd"/>
</dbReference>
<dbReference type="InterPro" id="IPR010992">
    <property type="entry name" value="IHF-like_DNA-bd_dom_sf"/>
</dbReference>
<dbReference type="Gene3D" id="4.10.520.10">
    <property type="entry name" value="IHF-like DNA-binding proteins"/>
    <property type="match status" value="1"/>
</dbReference>
<organism evidence="4 5">
    <name type="scientific">Deinococcus roseus</name>
    <dbReference type="NCBI Taxonomy" id="392414"/>
    <lineage>
        <taxon>Bacteria</taxon>
        <taxon>Thermotogati</taxon>
        <taxon>Deinococcota</taxon>
        <taxon>Deinococci</taxon>
        <taxon>Deinococcales</taxon>
        <taxon>Deinococcaceae</taxon>
        <taxon>Deinococcus</taxon>
    </lineage>
</organism>
<proteinExistence type="inferred from homology"/>
<sequence length="91" mass="9532">MEKIAKTQLIDAVAQKASLTKKESAEAITVLLEEVVSALKAGKTVGLPGLGTLSITETKERTGVKPGTTEKITIAAGKKIRFKAASNLLPE</sequence>
<evidence type="ECO:0008006" key="6">
    <source>
        <dbReference type="Google" id="ProtNLM"/>
    </source>
</evidence>
<comment type="similarity">
    <text evidence="3">Belongs to the bacterial histone-like protein family.</text>
</comment>
<evidence type="ECO:0000256" key="3">
    <source>
        <dbReference type="RuleBase" id="RU003939"/>
    </source>
</evidence>
<accession>A0ABQ2D7T6</accession>
<dbReference type="SMART" id="SM00411">
    <property type="entry name" value="BHL"/>
    <property type="match status" value="1"/>
</dbReference>
<dbReference type="PANTHER" id="PTHR33175:SF3">
    <property type="entry name" value="DNA-BINDING PROTEIN HU-BETA"/>
    <property type="match status" value="1"/>
</dbReference>
<dbReference type="Proteomes" id="UP000632222">
    <property type="component" value="Unassembled WGS sequence"/>
</dbReference>
<evidence type="ECO:0000313" key="5">
    <source>
        <dbReference type="Proteomes" id="UP000632222"/>
    </source>
</evidence>
<keyword evidence="5" id="KW-1185">Reference proteome</keyword>
<dbReference type="PANTHER" id="PTHR33175">
    <property type="entry name" value="DNA-BINDING PROTEIN HU"/>
    <property type="match status" value="1"/>
</dbReference>
<keyword evidence="2" id="KW-0238">DNA-binding</keyword>
<gene>
    <name evidence="4" type="ORF">GCM10008938_37100</name>
</gene>
<evidence type="ECO:0000313" key="4">
    <source>
        <dbReference type="EMBL" id="GGJ47710.1"/>
    </source>
</evidence>
<evidence type="ECO:0000256" key="2">
    <source>
        <dbReference type="ARBA" id="ARBA00023125"/>
    </source>
</evidence>